<evidence type="ECO:0000313" key="3">
    <source>
        <dbReference type="EMBL" id="OZF87230.1"/>
    </source>
</evidence>
<evidence type="ECO:0000313" key="1">
    <source>
        <dbReference type="EMBL" id="KAF1755852.1"/>
    </source>
</evidence>
<gene>
    <name evidence="3" type="ORF">FL82_23435</name>
    <name evidence="2" type="ORF">GCK72_007550</name>
    <name evidence="1" type="ORF">GCK72_012303</name>
</gene>
<keyword evidence="4" id="KW-1185">Reference proteome</keyword>
<dbReference type="EMBL" id="WUAV01000004">
    <property type="protein sequence ID" value="KAF1755852.1"/>
    <property type="molecule type" value="Genomic_DNA"/>
</dbReference>
<dbReference type="Proteomes" id="UP000216624">
    <property type="component" value="Unassembled WGS sequence"/>
</dbReference>
<protein>
    <submittedName>
        <fullName evidence="3">Uncharacterized protein</fullName>
    </submittedName>
</protein>
<feature type="non-terminal residue" evidence="3">
    <location>
        <position position="1"/>
    </location>
</feature>
<dbReference type="Proteomes" id="UP000483820">
    <property type="component" value="Chromosome IV"/>
</dbReference>
<evidence type="ECO:0000313" key="4">
    <source>
        <dbReference type="Proteomes" id="UP000216624"/>
    </source>
</evidence>
<dbReference type="EMBL" id="WUAV01000002">
    <property type="protein sequence ID" value="KAF1767591.1"/>
    <property type="molecule type" value="Genomic_DNA"/>
</dbReference>
<accession>A0A260ZND9</accession>
<dbReference type="AlphaFoldDB" id="A0A260ZND9"/>
<sequence length="71" mass="7895">MDFKTNPTRCFHDVNVSNDVNLDNGSKDLNDANNVCDFVAESTPRSVNVQKKSSSLGFHVQKKPLECTHIS</sequence>
<name>A0A260ZND9_CAERE</name>
<reference evidence="4" key="2">
    <citation type="submission" date="2017-08" db="EMBL/GenBank/DDBJ databases">
        <authorList>
            <person name="Fierst J.L."/>
        </authorList>
    </citation>
    <scope>NUCLEOTIDE SEQUENCE [LARGE SCALE GENOMIC DNA]</scope>
    <source>
        <strain evidence="4">PX439</strain>
    </source>
</reference>
<dbReference type="EMBL" id="NMWX01000076">
    <property type="protein sequence ID" value="OZF87230.1"/>
    <property type="molecule type" value="Genomic_DNA"/>
</dbReference>
<proteinExistence type="predicted"/>
<dbReference type="Proteomes" id="UP000483820">
    <property type="component" value="Chromosome II"/>
</dbReference>
<organism evidence="3 4">
    <name type="scientific">Caenorhabditis remanei</name>
    <name type="common">Caenorhabditis vulgaris</name>
    <dbReference type="NCBI Taxonomy" id="31234"/>
    <lineage>
        <taxon>Eukaryota</taxon>
        <taxon>Metazoa</taxon>
        <taxon>Ecdysozoa</taxon>
        <taxon>Nematoda</taxon>
        <taxon>Chromadorea</taxon>
        <taxon>Rhabditida</taxon>
        <taxon>Rhabditina</taxon>
        <taxon>Rhabditomorpha</taxon>
        <taxon>Rhabditoidea</taxon>
        <taxon>Rhabditidae</taxon>
        <taxon>Peloderinae</taxon>
        <taxon>Caenorhabditis</taxon>
    </lineage>
</organism>
<evidence type="ECO:0000313" key="5">
    <source>
        <dbReference type="Proteomes" id="UP000483820"/>
    </source>
</evidence>
<reference evidence="3" key="1">
    <citation type="submission" date="2017-08" db="EMBL/GenBank/DDBJ databases">
        <authorList>
            <person name="de Groot N.N."/>
        </authorList>
    </citation>
    <scope>NUCLEOTIDE SEQUENCE [LARGE SCALE GENOMIC DNA]</scope>
    <source>
        <strain evidence="3">PX439</strain>
    </source>
</reference>
<reference evidence="1 5" key="3">
    <citation type="submission" date="2019-12" db="EMBL/GenBank/DDBJ databases">
        <title>Chromosome-level assembly of the Caenorhabditis remanei genome.</title>
        <authorList>
            <person name="Teterina A.A."/>
            <person name="Willis J.H."/>
            <person name="Phillips P.C."/>
        </authorList>
    </citation>
    <scope>NUCLEOTIDE SEQUENCE [LARGE SCALE GENOMIC DNA]</scope>
    <source>
        <strain evidence="1 5">PX506</strain>
        <tissue evidence="1">Whole organism</tissue>
    </source>
</reference>
<comment type="caution">
    <text evidence="3">The sequence shown here is derived from an EMBL/GenBank/DDBJ whole genome shotgun (WGS) entry which is preliminary data.</text>
</comment>
<evidence type="ECO:0000313" key="2">
    <source>
        <dbReference type="EMBL" id="KAF1767591.1"/>
    </source>
</evidence>